<reference evidence="13 14" key="1">
    <citation type="submission" date="2021-05" db="EMBL/GenBank/DDBJ databases">
        <title>Genome Assembly of Synthetic Allotetraploid Brassica napus Reveals Homoeologous Exchanges between Subgenomes.</title>
        <authorList>
            <person name="Davis J.T."/>
        </authorList>
    </citation>
    <scope>NUCLEOTIDE SEQUENCE [LARGE SCALE GENOMIC DNA]</scope>
    <source>
        <strain evidence="14">cv. Da-Ae</strain>
        <tissue evidence="13">Seedling</tissue>
    </source>
</reference>
<keyword evidence="9 11" id="KW-0503">Monooxygenase</keyword>
<dbReference type="Pfam" id="PF00067">
    <property type="entry name" value="p450"/>
    <property type="match status" value="1"/>
</dbReference>
<feature type="transmembrane region" description="Helical" evidence="12">
    <location>
        <begin position="355"/>
        <end position="375"/>
    </location>
</feature>
<evidence type="ECO:0000256" key="6">
    <source>
        <dbReference type="ARBA" id="ARBA00022723"/>
    </source>
</evidence>
<evidence type="ECO:0000256" key="8">
    <source>
        <dbReference type="ARBA" id="ARBA00023002"/>
    </source>
</evidence>
<evidence type="ECO:0000313" key="13">
    <source>
        <dbReference type="EMBL" id="KAH0869633.1"/>
    </source>
</evidence>
<evidence type="ECO:0000256" key="2">
    <source>
        <dbReference type="ARBA" id="ARBA00004167"/>
    </source>
</evidence>
<dbReference type="PANTHER" id="PTHR24298">
    <property type="entry name" value="FLAVONOID 3'-MONOOXYGENASE-RELATED"/>
    <property type="match status" value="1"/>
</dbReference>
<dbReference type="InterPro" id="IPR017972">
    <property type="entry name" value="Cyt_P450_CS"/>
</dbReference>
<feature type="non-terminal residue" evidence="13">
    <location>
        <position position="1"/>
    </location>
</feature>
<keyword evidence="8 11" id="KW-0560">Oxidoreductase</keyword>
<evidence type="ECO:0000313" key="14">
    <source>
        <dbReference type="Proteomes" id="UP000824890"/>
    </source>
</evidence>
<dbReference type="Proteomes" id="UP000824890">
    <property type="component" value="Unassembled WGS sequence"/>
</dbReference>
<protein>
    <submittedName>
        <fullName evidence="13">Uncharacterized protein</fullName>
    </submittedName>
</protein>
<accession>A0ABQ7YND4</accession>
<dbReference type="InterPro" id="IPR051103">
    <property type="entry name" value="Plant_metabolite_P450s"/>
</dbReference>
<evidence type="ECO:0000256" key="3">
    <source>
        <dbReference type="ARBA" id="ARBA00010617"/>
    </source>
</evidence>
<evidence type="ECO:0000256" key="7">
    <source>
        <dbReference type="ARBA" id="ARBA00022989"/>
    </source>
</evidence>
<keyword evidence="10 12" id="KW-0472">Membrane</keyword>
<keyword evidence="7 12" id="KW-1133">Transmembrane helix</keyword>
<keyword evidence="11" id="KW-0408">Iron</keyword>
<keyword evidence="6 11" id="KW-0479">Metal-binding</keyword>
<organism evidence="13 14">
    <name type="scientific">Brassica napus</name>
    <name type="common">Rape</name>
    <dbReference type="NCBI Taxonomy" id="3708"/>
    <lineage>
        <taxon>Eukaryota</taxon>
        <taxon>Viridiplantae</taxon>
        <taxon>Streptophyta</taxon>
        <taxon>Embryophyta</taxon>
        <taxon>Tracheophyta</taxon>
        <taxon>Spermatophyta</taxon>
        <taxon>Magnoliopsida</taxon>
        <taxon>eudicotyledons</taxon>
        <taxon>Gunneridae</taxon>
        <taxon>Pentapetalae</taxon>
        <taxon>rosids</taxon>
        <taxon>malvids</taxon>
        <taxon>Brassicales</taxon>
        <taxon>Brassicaceae</taxon>
        <taxon>Brassiceae</taxon>
        <taxon>Brassica</taxon>
    </lineage>
</organism>
<dbReference type="PANTHER" id="PTHR24298:SF477">
    <property type="entry name" value="CYTOCHROME P450"/>
    <property type="match status" value="1"/>
</dbReference>
<dbReference type="EMBL" id="JAGKQM010000017">
    <property type="protein sequence ID" value="KAH0869633.1"/>
    <property type="molecule type" value="Genomic_DNA"/>
</dbReference>
<comment type="cofactor">
    <cofactor evidence="1">
        <name>heme</name>
        <dbReference type="ChEBI" id="CHEBI:30413"/>
    </cofactor>
</comment>
<name>A0ABQ7YND4_BRANA</name>
<evidence type="ECO:0000256" key="9">
    <source>
        <dbReference type="ARBA" id="ARBA00023033"/>
    </source>
</evidence>
<comment type="similarity">
    <text evidence="3 11">Belongs to the cytochrome P450 family.</text>
</comment>
<feature type="transmembrane region" description="Helical" evidence="12">
    <location>
        <begin position="387"/>
        <end position="405"/>
    </location>
</feature>
<proteinExistence type="inferred from homology"/>
<keyword evidence="14" id="KW-1185">Reference proteome</keyword>
<keyword evidence="4 11" id="KW-0349">Heme</keyword>
<dbReference type="InterPro" id="IPR002401">
    <property type="entry name" value="Cyt_P450_E_grp-I"/>
</dbReference>
<comment type="subcellular location">
    <subcellularLocation>
        <location evidence="2">Membrane</location>
        <topology evidence="2">Single-pass membrane protein</topology>
    </subcellularLocation>
</comment>
<evidence type="ECO:0000256" key="5">
    <source>
        <dbReference type="ARBA" id="ARBA00022692"/>
    </source>
</evidence>
<dbReference type="SUPFAM" id="SSF48264">
    <property type="entry name" value="Cytochrome P450"/>
    <property type="match status" value="1"/>
</dbReference>
<keyword evidence="5 12" id="KW-0812">Transmembrane</keyword>
<dbReference type="InterPro" id="IPR036396">
    <property type="entry name" value="Cyt_P450_sf"/>
</dbReference>
<dbReference type="Gene3D" id="1.10.630.10">
    <property type="entry name" value="Cytochrome P450"/>
    <property type="match status" value="2"/>
</dbReference>
<evidence type="ECO:0000256" key="11">
    <source>
        <dbReference type="RuleBase" id="RU000461"/>
    </source>
</evidence>
<dbReference type="PROSITE" id="PS00086">
    <property type="entry name" value="CYTOCHROME_P450"/>
    <property type="match status" value="1"/>
</dbReference>
<evidence type="ECO:0000256" key="10">
    <source>
        <dbReference type="ARBA" id="ARBA00023136"/>
    </source>
</evidence>
<evidence type="ECO:0000256" key="12">
    <source>
        <dbReference type="SAM" id="Phobius"/>
    </source>
</evidence>
<dbReference type="InterPro" id="IPR001128">
    <property type="entry name" value="Cyt_P450"/>
</dbReference>
<dbReference type="PRINTS" id="PR00463">
    <property type="entry name" value="EP450I"/>
</dbReference>
<gene>
    <name evidence="13" type="ORF">HID58_076655</name>
</gene>
<evidence type="ECO:0000256" key="1">
    <source>
        <dbReference type="ARBA" id="ARBA00001971"/>
    </source>
</evidence>
<comment type="caution">
    <text evidence="13">The sequence shown here is derived from an EMBL/GenBank/DDBJ whole genome shotgun (WGS) entry which is preliminary data.</text>
</comment>
<evidence type="ECO:0000256" key="4">
    <source>
        <dbReference type="ARBA" id="ARBA00022617"/>
    </source>
</evidence>
<sequence>TEVTKMIDEAARAYIMEVARAYFALKNLARLPWSVSKQTKEWLRLISEPFPSYHRSSSPSLLCFNPQVFSSRYGPLLHLRILNVPIVLVSSASVAHEIFKDHDMSVFSHGAIGIDECLVFGAFGFIKAPYGDYWKFMKKLITTNMLGPQALERSRDVRSFEIERFYRSLLEKSMKKHSVEIGEEALRLVNNFLGKFEELLEKIIMKYEEKVEEQRQGSEIMDALLEAYRDQKAEYKITKNHIEVLLAVTPLQKQYSGLWTMAEIINNRKILKRLREEIDSVRLYFQGNLNKGVKIGRFYIPKATFLVINVHAVMRDPDSWKDPDEFKPERGRKREKILNFLPFGAGRRGCPGSNLGYILVGAAIGVMVQCFDWVIEGEKVNMEEASGKAFCLWLILLTAFLFLIINL</sequence>